<dbReference type="Pfam" id="PF01757">
    <property type="entry name" value="Acyl_transf_3"/>
    <property type="match status" value="1"/>
</dbReference>
<dbReference type="EMBL" id="AGEL01000007">
    <property type="protein sequence ID" value="EHO16563.1"/>
    <property type="molecule type" value="Genomic_DNA"/>
</dbReference>
<organism evidence="3 4">
    <name type="scientific">Stomatobaculum longum</name>
    <dbReference type="NCBI Taxonomy" id="796942"/>
    <lineage>
        <taxon>Bacteria</taxon>
        <taxon>Bacillati</taxon>
        <taxon>Bacillota</taxon>
        <taxon>Clostridia</taxon>
        <taxon>Lachnospirales</taxon>
        <taxon>Lachnospiraceae</taxon>
        <taxon>Stomatobaculum</taxon>
    </lineage>
</organism>
<feature type="transmembrane region" description="Helical" evidence="1">
    <location>
        <begin position="160"/>
        <end position="176"/>
    </location>
</feature>
<protein>
    <recommendedName>
        <fullName evidence="2">Acyltransferase 3 domain-containing protein</fullName>
    </recommendedName>
</protein>
<dbReference type="GO" id="GO:0016747">
    <property type="term" value="F:acyltransferase activity, transferring groups other than amino-acyl groups"/>
    <property type="evidence" value="ECO:0007669"/>
    <property type="project" value="InterPro"/>
</dbReference>
<keyword evidence="1" id="KW-1133">Transmembrane helix</keyword>
<dbReference type="PANTHER" id="PTHR23028:SF53">
    <property type="entry name" value="ACYL_TRANSF_3 DOMAIN-CONTAINING PROTEIN"/>
    <property type="match status" value="1"/>
</dbReference>
<sequence length="342" mass="39301">MKERIAGLDGVRGIAALFILLYHWFFIGALQGFYSKTIYLPLGFWGEYGVDVFFILSGFAILYSTGKGITAGLFLKKRLLRVYPTFFVAATFVLIMRIAIGIEPRGQLIAYITSFTMMTDVVGREPLSSIYWTLMVECKFYLLVAAMIKLHIWKEHKYGVMYAWVILSFFVTQPILSSLLVLKYSSHFVMGILMYLTYYKERDARMIPLSILSAIGIYRNMTGFQAWIVGSFSEANYSQMTILFALLLILATIFSAPYYKGWSERTQHIFAWLGRLSFAFYLIHADFGSALYRQLMIAFHWNETFIWIVMGLDFAFVTLLAILADYLGQLLTSVIKKTKGHR</sequence>
<comment type="caution">
    <text evidence="3">The sequence shown here is derived from an EMBL/GenBank/DDBJ whole genome shotgun (WGS) entry which is preliminary data.</text>
</comment>
<proteinExistence type="predicted"/>
<feature type="transmembrane region" description="Helical" evidence="1">
    <location>
        <begin position="54"/>
        <end position="75"/>
    </location>
</feature>
<evidence type="ECO:0000313" key="4">
    <source>
        <dbReference type="Proteomes" id="UP000018466"/>
    </source>
</evidence>
<evidence type="ECO:0000256" key="1">
    <source>
        <dbReference type="SAM" id="Phobius"/>
    </source>
</evidence>
<feature type="transmembrane region" description="Helical" evidence="1">
    <location>
        <begin position="240"/>
        <end position="259"/>
    </location>
</feature>
<feature type="transmembrane region" description="Helical" evidence="1">
    <location>
        <begin position="130"/>
        <end position="148"/>
    </location>
</feature>
<feature type="transmembrane region" description="Helical" evidence="1">
    <location>
        <begin position="82"/>
        <end position="102"/>
    </location>
</feature>
<feature type="domain" description="Acyltransferase 3" evidence="2">
    <location>
        <begin position="6"/>
        <end position="312"/>
    </location>
</feature>
<evidence type="ECO:0000313" key="3">
    <source>
        <dbReference type="EMBL" id="EHO16563.1"/>
    </source>
</evidence>
<dbReference type="InterPro" id="IPR050879">
    <property type="entry name" value="Acyltransferase_3"/>
</dbReference>
<accession>A0AA36Y4G4</accession>
<evidence type="ECO:0000259" key="2">
    <source>
        <dbReference type="Pfam" id="PF01757"/>
    </source>
</evidence>
<keyword evidence="1" id="KW-0812">Transmembrane</keyword>
<dbReference type="RefSeq" id="WP_009533095.1">
    <property type="nucleotide sequence ID" value="NZ_JH590863.1"/>
</dbReference>
<dbReference type="InterPro" id="IPR002656">
    <property type="entry name" value="Acyl_transf_3_dom"/>
</dbReference>
<dbReference type="PANTHER" id="PTHR23028">
    <property type="entry name" value="ACETYLTRANSFERASE"/>
    <property type="match status" value="1"/>
</dbReference>
<keyword evidence="1" id="KW-0472">Membrane</keyword>
<dbReference type="AlphaFoldDB" id="A0AA36Y4G4"/>
<gene>
    <name evidence="3" type="ORF">HMPREF9623_01262</name>
</gene>
<feature type="transmembrane region" description="Helical" evidence="1">
    <location>
        <begin position="12"/>
        <end position="34"/>
    </location>
</feature>
<dbReference type="GO" id="GO:0000271">
    <property type="term" value="P:polysaccharide biosynthetic process"/>
    <property type="evidence" value="ECO:0007669"/>
    <property type="project" value="TreeGrafter"/>
</dbReference>
<reference evidence="3 4" key="1">
    <citation type="submission" date="2011-10" db="EMBL/GenBank/DDBJ databases">
        <title>The Genome Sequence of Lachnospiraceae bacterium ACC2.</title>
        <authorList>
            <consortium name="The Broad Institute Genome Sequencing Platform"/>
            <person name="Earl A."/>
            <person name="Ward D."/>
            <person name="Feldgarden M."/>
            <person name="Gevers D."/>
            <person name="Sizova M."/>
            <person name="Hazen A."/>
            <person name="Epstein S."/>
            <person name="Young S.K."/>
            <person name="Zeng Q."/>
            <person name="Gargeya S."/>
            <person name="Fitzgerald M."/>
            <person name="Haas B."/>
            <person name="Abouelleil A."/>
            <person name="Alvarado L."/>
            <person name="Arachchi H.M."/>
            <person name="Berlin A."/>
            <person name="Brown A."/>
            <person name="Chapman S.B."/>
            <person name="Chen Z."/>
            <person name="Dunbar C."/>
            <person name="Freedman E."/>
            <person name="Gearin G."/>
            <person name="Goldberg J."/>
            <person name="Griggs A."/>
            <person name="Gujja S."/>
            <person name="Heiman D."/>
            <person name="Howarth C."/>
            <person name="Larson L."/>
            <person name="Lui A."/>
            <person name="MacDonald P.J.P."/>
            <person name="Montmayeur A."/>
            <person name="Murphy C."/>
            <person name="Neiman D."/>
            <person name="Pearson M."/>
            <person name="Priest M."/>
            <person name="Roberts A."/>
            <person name="Saif S."/>
            <person name="Shea T."/>
            <person name="Shenoy N."/>
            <person name="Sisk P."/>
            <person name="Stolte C."/>
            <person name="Sykes S."/>
            <person name="Wortman J."/>
            <person name="Nusbaum C."/>
            <person name="Birren B."/>
        </authorList>
    </citation>
    <scope>NUCLEOTIDE SEQUENCE [LARGE SCALE GENOMIC DNA]</scope>
    <source>
        <strain evidence="3 4">ACC2</strain>
    </source>
</reference>
<dbReference type="Proteomes" id="UP000018466">
    <property type="component" value="Unassembled WGS sequence"/>
</dbReference>
<keyword evidence="4" id="KW-1185">Reference proteome</keyword>
<name>A0AA36Y4G4_9FIRM</name>
<dbReference type="GO" id="GO:0016020">
    <property type="term" value="C:membrane"/>
    <property type="evidence" value="ECO:0007669"/>
    <property type="project" value="TreeGrafter"/>
</dbReference>
<feature type="transmembrane region" description="Helical" evidence="1">
    <location>
        <begin position="304"/>
        <end position="327"/>
    </location>
</feature>
<feature type="transmembrane region" description="Helical" evidence="1">
    <location>
        <begin position="271"/>
        <end position="292"/>
    </location>
</feature>
<dbReference type="GeneID" id="86941019"/>